<comment type="caution">
    <text evidence="2">The sequence shown here is derived from an EMBL/GenBank/DDBJ whole genome shotgun (WGS) entry which is preliminary data.</text>
</comment>
<dbReference type="RefSeq" id="WP_205099782.1">
    <property type="nucleotide sequence ID" value="NZ_CAJNAQ010000005.1"/>
</dbReference>
<dbReference type="Proteomes" id="UP000655759">
    <property type="component" value="Unassembled WGS sequence"/>
</dbReference>
<name>A0A812F2F4_9ARCH</name>
<dbReference type="EMBL" id="CAJNAQ010000005">
    <property type="protein sequence ID" value="CAE6497381.1"/>
    <property type="molecule type" value="Genomic_DNA"/>
</dbReference>
<protein>
    <submittedName>
        <fullName evidence="2">Endoribonuclease L-PSP</fullName>
    </submittedName>
</protein>
<sequence>MIEDNLKRLGIVLPIPPKPAGSYVPVVVSGNLAFVSGQIPIQDGKVMFTGKVPTEKSIQEAQQAARLCAINILAQLRANLGSLERITRILRVSGFVNSDAGFSEQPKIINAASDFLFEIFGESGKHSRIAIGASSLPLNSTVEIDMIAEISTG</sequence>
<dbReference type="SUPFAM" id="SSF55298">
    <property type="entry name" value="YjgF-like"/>
    <property type="match status" value="1"/>
</dbReference>
<dbReference type="InterPro" id="IPR013813">
    <property type="entry name" value="Endoribo_LPSP/chorism_mut-like"/>
</dbReference>
<feature type="domain" description="Endoribonuclease L-PSP/chorismate mutase-like" evidence="1">
    <location>
        <begin position="9"/>
        <end position="149"/>
    </location>
</feature>
<dbReference type="CDD" id="cd02199">
    <property type="entry name" value="YjgF_YER057c_UK114_like_1"/>
    <property type="match status" value="1"/>
</dbReference>
<organism evidence="2 3">
    <name type="scientific">Candidatus Nitrosotenuis uzonensis</name>
    <dbReference type="NCBI Taxonomy" id="1407055"/>
    <lineage>
        <taxon>Archaea</taxon>
        <taxon>Nitrososphaerota</taxon>
        <taxon>Candidatus Nitrosotenuis</taxon>
    </lineage>
</organism>
<dbReference type="PANTHER" id="PTHR43760">
    <property type="entry name" value="ENDORIBONUCLEASE-RELATED"/>
    <property type="match status" value="1"/>
</dbReference>
<dbReference type="Pfam" id="PF14588">
    <property type="entry name" value="YjgF_endoribonc"/>
    <property type="match status" value="1"/>
</dbReference>
<dbReference type="PANTHER" id="PTHR43760:SF1">
    <property type="entry name" value="ENDORIBONUCLEASE L-PSP_CHORISMATE MUTASE-LIKE DOMAIN-CONTAINING PROTEIN"/>
    <property type="match status" value="1"/>
</dbReference>
<proteinExistence type="predicted"/>
<reference evidence="2" key="1">
    <citation type="submission" date="2021-02" db="EMBL/GenBank/DDBJ databases">
        <authorList>
            <person name="Han P."/>
        </authorList>
    </citation>
    <scope>NUCLEOTIDE SEQUENCE</scope>
    <source>
        <strain evidence="2">Candidatus Nitrosotenuis uzonensis 5A</strain>
    </source>
</reference>
<evidence type="ECO:0000259" key="1">
    <source>
        <dbReference type="Pfam" id="PF14588"/>
    </source>
</evidence>
<accession>A0A812F2F4</accession>
<evidence type="ECO:0000313" key="2">
    <source>
        <dbReference type="EMBL" id="CAE6497381.1"/>
    </source>
</evidence>
<gene>
    <name evidence="2" type="ORF">NUZ5A_50666</name>
</gene>
<dbReference type="InterPro" id="IPR035959">
    <property type="entry name" value="RutC-like_sf"/>
</dbReference>
<dbReference type="AlphaFoldDB" id="A0A812F2F4"/>
<evidence type="ECO:0000313" key="3">
    <source>
        <dbReference type="Proteomes" id="UP000655759"/>
    </source>
</evidence>
<dbReference type="Gene3D" id="3.30.1330.40">
    <property type="entry name" value="RutC-like"/>
    <property type="match status" value="1"/>
</dbReference>